<dbReference type="CDD" id="cd17574">
    <property type="entry name" value="REC_OmpR"/>
    <property type="match status" value="1"/>
</dbReference>
<dbReference type="Pfam" id="PF08668">
    <property type="entry name" value="HDOD"/>
    <property type="match status" value="1"/>
</dbReference>
<evidence type="ECO:0000259" key="5">
    <source>
        <dbReference type="PROSITE" id="PS50110"/>
    </source>
</evidence>
<name>A0AAN1SZ27_9PROT</name>
<keyword evidence="4" id="KW-0175">Coiled coil</keyword>
<dbReference type="InterPro" id="IPR001789">
    <property type="entry name" value="Sig_transdc_resp-reg_receiver"/>
</dbReference>
<dbReference type="Proteomes" id="UP001319121">
    <property type="component" value="Chromosome"/>
</dbReference>
<dbReference type="SUPFAM" id="SSF52172">
    <property type="entry name" value="CheY-like"/>
    <property type="match status" value="1"/>
</dbReference>
<organism evidence="8 9">
    <name type="scientific">Ferrigenium kumadai</name>
    <dbReference type="NCBI Taxonomy" id="1682490"/>
    <lineage>
        <taxon>Bacteria</taxon>
        <taxon>Pseudomonadati</taxon>
        <taxon>Pseudomonadota</taxon>
        <taxon>Betaproteobacteria</taxon>
        <taxon>Nitrosomonadales</taxon>
        <taxon>Gallionellaceae</taxon>
        <taxon>Ferrigenium</taxon>
    </lineage>
</organism>
<proteinExistence type="predicted"/>
<dbReference type="InterPro" id="IPR029787">
    <property type="entry name" value="Nucleotide_cyclase"/>
</dbReference>
<gene>
    <name evidence="8" type="ORF">FGKAn22_04230</name>
</gene>
<dbReference type="InterPro" id="IPR011006">
    <property type="entry name" value="CheY-like_superfamily"/>
</dbReference>
<dbReference type="Pfam" id="PF00072">
    <property type="entry name" value="Response_reg"/>
    <property type="match status" value="1"/>
</dbReference>
<evidence type="ECO:0000313" key="9">
    <source>
        <dbReference type="Proteomes" id="UP001319121"/>
    </source>
</evidence>
<dbReference type="GO" id="GO:0043709">
    <property type="term" value="P:cell adhesion involved in single-species biofilm formation"/>
    <property type="evidence" value="ECO:0007669"/>
    <property type="project" value="TreeGrafter"/>
</dbReference>
<feature type="domain" description="HDOD" evidence="7">
    <location>
        <begin position="18"/>
        <end position="214"/>
    </location>
</feature>
<dbReference type="PROSITE" id="PS50887">
    <property type="entry name" value="GGDEF"/>
    <property type="match status" value="1"/>
</dbReference>
<dbReference type="InterPro" id="IPR043128">
    <property type="entry name" value="Rev_trsase/Diguanyl_cyclase"/>
</dbReference>
<dbReference type="Gene3D" id="3.30.70.270">
    <property type="match status" value="1"/>
</dbReference>
<evidence type="ECO:0000259" key="6">
    <source>
        <dbReference type="PROSITE" id="PS50887"/>
    </source>
</evidence>
<feature type="domain" description="Response regulatory" evidence="5">
    <location>
        <begin position="328"/>
        <end position="444"/>
    </location>
</feature>
<dbReference type="Pfam" id="PF00990">
    <property type="entry name" value="GGDEF"/>
    <property type="match status" value="1"/>
</dbReference>
<dbReference type="NCBIfam" id="TIGR00254">
    <property type="entry name" value="GGDEF"/>
    <property type="match status" value="1"/>
</dbReference>
<dbReference type="GO" id="GO:0005886">
    <property type="term" value="C:plasma membrane"/>
    <property type="evidence" value="ECO:0007669"/>
    <property type="project" value="TreeGrafter"/>
</dbReference>
<dbReference type="PANTHER" id="PTHR45138:SF9">
    <property type="entry name" value="DIGUANYLATE CYCLASE DGCM-RELATED"/>
    <property type="match status" value="1"/>
</dbReference>
<evidence type="ECO:0000256" key="3">
    <source>
        <dbReference type="PROSITE-ProRule" id="PRU00169"/>
    </source>
</evidence>
<dbReference type="EC" id="2.7.7.65" evidence="1"/>
<keyword evidence="3" id="KW-0597">Phosphoprotein</keyword>
<dbReference type="GO" id="GO:0052621">
    <property type="term" value="F:diguanylate cyclase activity"/>
    <property type="evidence" value="ECO:0007669"/>
    <property type="project" value="UniProtKB-EC"/>
</dbReference>
<evidence type="ECO:0000256" key="4">
    <source>
        <dbReference type="SAM" id="Coils"/>
    </source>
</evidence>
<dbReference type="SMART" id="SM00448">
    <property type="entry name" value="REC"/>
    <property type="match status" value="1"/>
</dbReference>
<comment type="catalytic activity">
    <reaction evidence="2">
        <text>2 GTP = 3',3'-c-di-GMP + 2 diphosphate</text>
        <dbReference type="Rhea" id="RHEA:24898"/>
        <dbReference type="ChEBI" id="CHEBI:33019"/>
        <dbReference type="ChEBI" id="CHEBI:37565"/>
        <dbReference type="ChEBI" id="CHEBI:58805"/>
        <dbReference type="EC" id="2.7.7.65"/>
    </reaction>
</comment>
<feature type="modified residue" description="4-aspartylphosphate" evidence="3">
    <location>
        <position position="377"/>
    </location>
</feature>
<protein>
    <recommendedName>
        <fullName evidence="1">diguanylate cyclase</fullName>
        <ecNumber evidence="1">2.7.7.65</ecNumber>
    </recommendedName>
</protein>
<reference evidence="8 9" key="1">
    <citation type="submission" date="2019-03" db="EMBL/GenBank/DDBJ databases">
        <title>Complete genome sequence of Ferrigenium kumadai strain An22, a microaerophilic iron-oxidizing bacterium isolated from a paddy field soil.</title>
        <authorList>
            <person name="Watanabe T."/>
            <person name="Asakawa S."/>
        </authorList>
    </citation>
    <scope>NUCLEOTIDE SEQUENCE [LARGE SCALE GENOMIC DNA]</scope>
    <source>
        <strain evidence="8 9">An22</strain>
    </source>
</reference>
<dbReference type="PROSITE" id="PS51833">
    <property type="entry name" value="HDOD"/>
    <property type="match status" value="1"/>
</dbReference>
<evidence type="ECO:0000259" key="7">
    <source>
        <dbReference type="PROSITE" id="PS51833"/>
    </source>
</evidence>
<evidence type="ECO:0000313" key="8">
    <source>
        <dbReference type="EMBL" id="BBI98730.1"/>
    </source>
</evidence>
<dbReference type="CDD" id="cd01949">
    <property type="entry name" value="GGDEF"/>
    <property type="match status" value="1"/>
</dbReference>
<dbReference type="SMART" id="SM00267">
    <property type="entry name" value="GGDEF"/>
    <property type="match status" value="1"/>
</dbReference>
<accession>A0AAN1SZ27</accession>
<evidence type="ECO:0000256" key="2">
    <source>
        <dbReference type="ARBA" id="ARBA00034247"/>
    </source>
</evidence>
<dbReference type="SUPFAM" id="SSF55073">
    <property type="entry name" value="Nucleotide cyclase"/>
    <property type="match status" value="1"/>
</dbReference>
<dbReference type="GO" id="GO:0000160">
    <property type="term" value="P:phosphorelay signal transduction system"/>
    <property type="evidence" value="ECO:0007669"/>
    <property type="project" value="InterPro"/>
</dbReference>
<dbReference type="AlphaFoldDB" id="A0AAN1SZ27"/>
<evidence type="ECO:0000256" key="1">
    <source>
        <dbReference type="ARBA" id="ARBA00012528"/>
    </source>
</evidence>
<dbReference type="KEGG" id="fku:FGKAn22_04230"/>
<dbReference type="InterPro" id="IPR013976">
    <property type="entry name" value="HDOD"/>
</dbReference>
<dbReference type="Gene3D" id="3.40.50.2300">
    <property type="match status" value="1"/>
</dbReference>
<dbReference type="InterPro" id="IPR000160">
    <property type="entry name" value="GGDEF_dom"/>
</dbReference>
<dbReference type="RefSeq" id="WP_212786345.1">
    <property type="nucleotide sequence ID" value="NZ_AP019536.1"/>
</dbReference>
<dbReference type="SUPFAM" id="SSF109604">
    <property type="entry name" value="HD-domain/PDEase-like"/>
    <property type="match status" value="1"/>
</dbReference>
<dbReference type="GO" id="GO:1902201">
    <property type="term" value="P:negative regulation of bacterial-type flagellum-dependent cell motility"/>
    <property type="evidence" value="ECO:0007669"/>
    <property type="project" value="TreeGrafter"/>
</dbReference>
<dbReference type="InterPro" id="IPR050469">
    <property type="entry name" value="Diguanylate_Cyclase"/>
</dbReference>
<dbReference type="EMBL" id="AP019536">
    <property type="protein sequence ID" value="BBI98730.1"/>
    <property type="molecule type" value="Genomic_DNA"/>
</dbReference>
<sequence>MSVPENPVLTRLKISGRLPTPKGVALEVINLTQRENASNHEIARLIGSDPALSARVIKAANMLLANPVRPIVGIADAVTVLGARALRQLVLGISLIVDYRHGPCEKFDYPYFWAHSLLTAIAARHLAQRARLAAAEEIFVLGLLGHIGQLALATVYPDDYGTLLEQAQDEALTEQYRLEYDRFGCDRAEMSEAILAELQFPKIFQMLVRDFPRPEASKVVEGSREWRLLNLLHVASLMADVSMSGQAGRGVLLAKLRVQAARVGVEEDFLAEVGDACAREWGEWTSLLNMGGWHIPSFAELLRQSDSADVAIEVPQWPHADQAHYKLRVLVVEDDRSMRVLLEAMLKSAGHDVTVARNGAEAMRLFDQVRPQLVITDWRMPEMGGIELCSKLRESAERRNVYVTILTSQESVDRLVEAFEAGADDYLVKPLTQKIFFARLRAAQRVVQLQEELAFDREQLVRFSRELAESNERLQRLALTDALTELPNRRFARERLEQEWALSQRGERALSCMMVDIDHFKSINDEFGHQTGDDALKFVADTLRQSARTQDVVCRYGGEEFVVICPDTDIEAARQCAERLRLNVAAQPLKSQTGNIHLTVSIGVAEKKEGIDSIEDLLIRADERLYAAKEAGRNRVIFEK</sequence>
<dbReference type="PANTHER" id="PTHR45138">
    <property type="entry name" value="REGULATORY COMPONENTS OF SENSORY TRANSDUCTION SYSTEM"/>
    <property type="match status" value="1"/>
</dbReference>
<feature type="domain" description="GGDEF" evidence="6">
    <location>
        <begin position="508"/>
        <end position="640"/>
    </location>
</feature>
<dbReference type="PROSITE" id="PS50110">
    <property type="entry name" value="RESPONSE_REGULATORY"/>
    <property type="match status" value="1"/>
</dbReference>
<feature type="coiled-coil region" evidence="4">
    <location>
        <begin position="446"/>
        <end position="480"/>
    </location>
</feature>
<dbReference type="Gene3D" id="1.10.3210.10">
    <property type="entry name" value="Hypothetical protein af1432"/>
    <property type="match status" value="1"/>
</dbReference>
<keyword evidence="9" id="KW-1185">Reference proteome</keyword>
<dbReference type="FunFam" id="3.30.70.270:FF:000001">
    <property type="entry name" value="Diguanylate cyclase domain protein"/>
    <property type="match status" value="1"/>
</dbReference>